<feature type="transmembrane region" description="Helical" evidence="13">
    <location>
        <begin position="103"/>
        <end position="121"/>
    </location>
</feature>
<evidence type="ECO:0000256" key="8">
    <source>
        <dbReference type="ARBA" id="ARBA00023098"/>
    </source>
</evidence>
<dbReference type="GO" id="GO:0016020">
    <property type="term" value="C:membrane"/>
    <property type="evidence" value="ECO:0007669"/>
    <property type="project" value="UniProtKB-SubCell"/>
</dbReference>
<reference evidence="14 15" key="1">
    <citation type="submission" date="2016-05" db="EMBL/GenBank/DDBJ databases">
        <title>First whole genome sequencing of Entamoeba histolytica HM1:IMSS-clone-6.</title>
        <authorList>
            <person name="Mukherjee Avik.K."/>
            <person name="Izumyama S."/>
            <person name="Nakada-Tsukui K."/>
            <person name="Nozaki T."/>
        </authorList>
    </citation>
    <scope>NUCLEOTIDE SEQUENCE [LARGE SCALE GENOMIC DNA]</scope>
    <source>
        <strain evidence="14 15">HM1:IMSS clone 6</strain>
    </source>
</reference>
<evidence type="ECO:0000256" key="5">
    <source>
        <dbReference type="ARBA" id="ARBA00022679"/>
    </source>
</evidence>
<proteinExistence type="inferred from homology"/>
<accession>A0A5K1UR26</accession>
<keyword evidence="5" id="KW-0808">Transferase</keyword>
<name>A0A5K1UR26_ENTHI</name>
<evidence type="ECO:0000256" key="13">
    <source>
        <dbReference type="SAM" id="Phobius"/>
    </source>
</evidence>
<dbReference type="PANTHER" id="PTHR31201:SF1">
    <property type="entry name" value="GLYCEROPHOSPHOCHOLINE ACYLTRANSFERASE 1"/>
    <property type="match status" value="1"/>
</dbReference>
<evidence type="ECO:0000256" key="9">
    <source>
        <dbReference type="ARBA" id="ARBA00023136"/>
    </source>
</evidence>
<protein>
    <recommendedName>
        <fullName evidence="3">Glycerophosphocholine acyltransferase 1</fullName>
    </recommendedName>
</protein>
<feature type="transmembrane region" description="Helical" evidence="13">
    <location>
        <begin position="282"/>
        <end position="305"/>
    </location>
</feature>
<evidence type="ECO:0000313" key="15">
    <source>
        <dbReference type="Proteomes" id="UP000078387"/>
    </source>
</evidence>
<evidence type="ECO:0000256" key="4">
    <source>
        <dbReference type="ARBA" id="ARBA00022516"/>
    </source>
</evidence>
<evidence type="ECO:0000256" key="6">
    <source>
        <dbReference type="ARBA" id="ARBA00022692"/>
    </source>
</evidence>
<evidence type="ECO:0000256" key="3">
    <source>
        <dbReference type="ARBA" id="ARBA00019082"/>
    </source>
</evidence>
<organism evidence="14 15">
    <name type="scientific">Entamoeba histolytica</name>
    <dbReference type="NCBI Taxonomy" id="5759"/>
    <lineage>
        <taxon>Eukaryota</taxon>
        <taxon>Amoebozoa</taxon>
        <taxon>Evosea</taxon>
        <taxon>Archamoebae</taxon>
        <taxon>Mastigamoebida</taxon>
        <taxon>Entamoebidae</taxon>
        <taxon>Entamoeba</taxon>
    </lineage>
</organism>
<feature type="transmembrane region" description="Helical" evidence="13">
    <location>
        <begin position="311"/>
        <end position="331"/>
    </location>
</feature>
<evidence type="ECO:0000313" key="14">
    <source>
        <dbReference type="EMBL" id="GAT95898.1"/>
    </source>
</evidence>
<evidence type="ECO:0000256" key="2">
    <source>
        <dbReference type="ARBA" id="ARBA00006675"/>
    </source>
</evidence>
<dbReference type="VEuPathDB" id="AmoebaDB:EHI7A_058910"/>
<dbReference type="GO" id="GO:0006656">
    <property type="term" value="P:phosphatidylcholine biosynthetic process"/>
    <property type="evidence" value="ECO:0007669"/>
    <property type="project" value="TreeGrafter"/>
</dbReference>
<evidence type="ECO:0000256" key="11">
    <source>
        <dbReference type="ARBA" id="ARBA00023264"/>
    </source>
</evidence>
<dbReference type="VEuPathDB" id="AmoebaDB:EHI8A_061120"/>
<gene>
    <name evidence="14" type="ORF">CL6EHI_109690</name>
</gene>
<dbReference type="VEuPathDB" id="AmoebaDB:EHI_109690"/>
<dbReference type="Pfam" id="PF10998">
    <property type="entry name" value="DUF2838"/>
    <property type="match status" value="1"/>
</dbReference>
<feature type="transmembrane region" description="Helical" evidence="13">
    <location>
        <begin position="133"/>
        <end position="154"/>
    </location>
</feature>
<evidence type="ECO:0000256" key="1">
    <source>
        <dbReference type="ARBA" id="ARBA00004141"/>
    </source>
</evidence>
<evidence type="ECO:0000256" key="10">
    <source>
        <dbReference type="ARBA" id="ARBA00023209"/>
    </source>
</evidence>
<keyword evidence="9 13" id="KW-0472">Membrane</keyword>
<dbReference type="EMBL" id="BDEQ01000001">
    <property type="protein sequence ID" value="GAT95898.1"/>
    <property type="molecule type" value="Genomic_DNA"/>
</dbReference>
<keyword evidence="4" id="KW-0444">Lipid biosynthesis</keyword>
<evidence type="ECO:0000256" key="7">
    <source>
        <dbReference type="ARBA" id="ARBA00022989"/>
    </source>
</evidence>
<keyword evidence="10" id="KW-0594">Phospholipid biosynthesis</keyword>
<dbReference type="Proteomes" id="UP000078387">
    <property type="component" value="Unassembled WGS sequence"/>
</dbReference>
<dbReference type="InterPro" id="IPR021261">
    <property type="entry name" value="GPCAT"/>
</dbReference>
<comment type="subcellular location">
    <subcellularLocation>
        <location evidence="1">Membrane</location>
        <topology evidence="1">Multi-pass membrane protein</topology>
    </subcellularLocation>
</comment>
<dbReference type="PANTHER" id="PTHR31201">
    <property type="entry name" value="OS01G0585100 PROTEIN"/>
    <property type="match status" value="1"/>
</dbReference>
<dbReference type="VEuPathDB" id="AmoebaDB:KM1_113670"/>
<feature type="transmembrane region" description="Helical" evidence="13">
    <location>
        <begin position="160"/>
        <end position="182"/>
    </location>
</feature>
<keyword evidence="8" id="KW-0443">Lipid metabolism</keyword>
<comment type="similarity">
    <text evidence="2">Belongs to the GPC1 family.</text>
</comment>
<keyword evidence="6 13" id="KW-0812">Transmembrane</keyword>
<evidence type="ECO:0000256" key="12">
    <source>
        <dbReference type="ARBA" id="ARBA00023315"/>
    </source>
</evidence>
<dbReference type="AlphaFoldDB" id="A0A5K1UR26"/>
<keyword evidence="12" id="KW-0012">Acyltransferase</keyword>
<dbReference type="VEuPathDB" id="AmoebaDB:EHI5A_094080"/>
<keyword evidence="11" id="KW-1208">Phospholipid metabolism</keyword>
<dbReference type="GO" id="GO:0016746">
    <property type="term" value="F:acyltransferase activity"/>
    <property type="evidence" value="ECO:0007669"/>
    <property type="project" value="UniProtKB-KW"/>
</dbReference>
<dbReference type="OMA" id="YIDYYGK"/>
<sequence>MIENTSKDTCNCDENQQSQETINEIDQSTVIDYLSLEYNMNKRLLGSSIRSGLRASKEIVKPIDEGLNKKINIVFLDKVTFVLGVALLVLSEYVFMVRVELMPVFYAFIVIPLVTARYLVYRMNKWHYFLLDFCYYTNFLLLVTIILIFGFKIISPMYEILFVLTNGPLLMAIPVWTNSLVFHDLTKLTSISIHFLPAMVTYSIRWGNIAEIPQSLSFTNGFILPMFAYSIWQTSYLIITEVFKHDLIYQEGYMTSFRWLTQEKPHKLYYFITQTLGMKQSVLFLMVLTQFIYTIITILPTFLYYKYKSLHIVWMLFCFFWAVWNGANFYFEIFLKRYNQYLDSIDKENNSSKNEIHHHTNQIHQNKNEIIINPNEQKEELLNDEQKIKND</sequence>
<keyword evidence="7 13" id="KW-1133">Transmembrane helix</keyword>
<feature type="transmembrane region" description="Helical" evidence="13">
    <location>
        <begin position="79"/>
        <end position="97"/>
    </location>
</feature>
<comment type="caution">
    <text evidence="14">The sequence shown here is derived from an EMBL/GenBank/DDBJ whole genome shotgun (WGS) entry which is preliminary data.</text>
</comment>